<evidence type="ECO:0000256" key="2">
    <source>
        <dbReference type="ARBA" id="ARBA00007739"/>
    </source>
</evidence>
<dbReference type="GO" id="GO:0008955">
    <property type="term" value="F:peptidoglycan glycosyltransferase activity"/>
    <property type="evidence" value="ECO:0007669"/>
    <property type="project" value="UniProtKB-EC"/>
</dbReference>
<keyword evidence="9" id="KW-0573">Peptidoglycan synthesis</keyword>
<keyword evidence="3" id="KW-0121">Carboxypeptidase</keyword>
<proteinExistence type="inferred from homology"/>
<comment type="caution">
    <text evidence="18">The sequence shown here is derived from an EMBL/GenBank/DDBJ whole genome shotgun (WGS) entry which is preliminary data.</text>
</comment>
<dbReference type="SUPFAM" id="SSF53955">
    <property type="entry name" value="Lysozyme-like"/>
    <property type="match status" value="1"/>
</dbReference>
<dbReference type="Pfam" id="PF00912">
    <property type="entry name" value="Transgly"/>
    <property type="match status" value="1"/>
</dbReference>
<feature type="compositionally biased region" description="Low complexity" evidence="14">
    <location>
        <begin position="665"/>
        <end position="678"/>
    </location>
</feature>
<dbReference type="Pfam" id="PF00905">
    <property type="entry name" value="Transpeptidase"/>
    <property type="match status" value="1"/>
</dbReference>
<dbReference type="InterPro" id="IPR001264">
    <property type="entry name" value="Glyco_trans_51"/>
</dbReference>
<dbReference type="GO" id="GO:0008360">
    <property type="term" value="P:regulation of cell shape"/>
    <property type="evidence" value="ECO:0007669"/>
    <property type="project" value="UniProtKB-KW"/>
</dbReference>
<evidence type="ECO:0000313" key="19">
    <source>
        <dbReference type="Proteomes" id="UP000277864"/>
    </source>
</evidence>
<feature type="region of interest" description="Disordered" evidence="14">
    <location>
        <begin position="665"/>
        <end position="759"/>
    </location>
</feature>
<keyword evidence="11" id="KW-0961">Cell wall biogenesis/degradation</keyword>
<evidence type="ECO:0000256" key="8">
    <source>
        <dbReference type="ARBA" id="ARBA00022960"/>
    </source>
</evidence>
<dbReference type="Gene3D" id="3.40.710.10">
    <property type="entry name" value="DD-peptidase/beta-lactamase superfamily"/>
    <property type="match status" value="1"/>
</dbReference>
<evidence type="ECO:0000256" key="9">
    <source>
        <dbReference type="ARBA" id="ARBA00022984"/>
    </source>
</evidence>
<dbReference type="GO" id="GO:0006508">
    <property type="term" value="P:proteolysis"/>
    <property type="evidence" value="ECO:0007669"/>
    <property type="project" value="UniProtKB-KW"/>
</dbReference>
<dbReference type="OrthoDB" id="9766909at2"/>
<dbReference type="RefSeq" id="WP_125942622.1">
    <property type="nucleotide sequence ID" value="NZ_PXZH01000001.1"/>
</dbReference>
<evidence type="ECO:0000256" key="1">
    <source>
        <dbReference type="ARBA" id="ARBA00007090"/>
    </source>
</evidence>
<dbReference type="InterPro" id="IPR012338">
    <property type="entry name" value="Beta-lactam/transpept-like"/>
</dbReference>
<dbReference type="InterPro" id="IPR023346">
    <property type="entry name" value="Lysozyme-like_dom_sf"/>
</dbReference>
<protein>
    <submittedName>
        <fullName evidence="18">Penicillin-binding protein</fullName>
    </submittedName>
</protein>
<dbReference type="Proteomes" id="UP000277864">
    <property type="component" value="Unassembled WGS sequence"/>
</dbReference>
<gene>
    <name evidence="18" type="ORF">C7P63_02705</name>
</gene>
<feature type="compositionally biased region" description="Polar residues" evidence="14">
    <location>
        <begin position="719"/>
        <end position="729"/>
    </location>
</feature>
<dbReference type="EMBL" id="PXZH01000001">
    <property type="protein sequence ID" value="RST90007.1"/>
    <property type="molecule type" value="Genomic_DNA"/>
</dbReference>
<dbReference type="PANTHER" id="PTHR32282:SF29">
    <property type="entry name" value="PENICILLIN-BINDING PROTEIN 1A"/>
    <property type="match status" value="1"/>
</dbReference>
<dbReference type="Gene3D" id="1.10.3810.10">
    <property type="entry name" value="Biosynthetic peptidoglycan transglycosylase-like"/>
    <property type="match status" value="1"/>
</dbReference>
<keyword evidence="4" id="KW-0645">Protease</keyword>
<dbReference type="GO" id="GO:0008658">
    <property type="term" value="F:penicillin binding"/>
    <property type="evidence" value="ECO:0007669"/>
    <property type="project" value="InterPro"/>
</dbReference>
<evidence type="ECO:0000256" key="15">
    <source>
        <dbReference type="SAM" id="Phobius"/>
    </source>
</evidence>
<keyword evidence="10" id="KW-0511">Multifunctional enzyme</keyword>
<keyword evidence="6" id="KW-0808">Transferase</keyword>
<evidence type="ECO:0000256" key="14">
    <source>
        <dbReference type="SAM" id="MobiDB-lite"/>
    </source>
</evidence>
<keyword evidence="5" id="KW-0328">Glycosyltransferase</keyword>
<feature type="compositionally biased region" description="Basic and acidic residues" evidence="14">
    <location>
        <begin position="691"/>
        <end position="705"/>
    </location>
</feature>
<comment type="similarity">
    <text evidence="2">In the N-terminal section; belongs to the glycosyltransferase 51 family.</text>
</comment>
<dbReference type="AlphaFoldDB" id="A0A3S0AD43"/>
<evidence type="ECO:0000256" key="5">
    <source>
        <dbReference type="ARBA" id="ARBA00022676"/>
    </source>
</evidence>
<dbReference type="FunFam" id="1.10.3810.10:FF:000001">
    <property type="entry name" value="Penicillin-binding protein 1A"/>
    <property type="match status" value="1"/>
</dbReference>
<dbReference type="NCBIfam" id="TIGR02074">
    <property type="entry name" value="PBP_1a_fam"/>
    <property type="match status" value="1"/>
</dbReference>
<evidence type="ECO:0000256" key="12">
    <source>
        <dbReference type="ARBA" id="ARBA00034000"/>
    </source>
</evidence>
<evidence type="ECO:0000313" key="18">
    <source>
        <dbReference type="EMBL" id="RST90007.1"/>
    </source>
</evidence>
<feature type="domain" description="Glycosyl transferase family 51" evidence="17">
    <location>
        <begin position="69"/>
        <end position="246"/>
    </location>
</feature>
<keyword evidence="15" id="KW-1133">Transmembrane helix</keyword>
<dbReference type="InterPro" id="IPR050396">
    <property type="entry name" value="Glycosyltr_51/Transpeptidase"/>
</dbReference>
<feature type="transmembrane region" description="Helical" evidence="15">
    <location>
        <begin position="21"/>
        <end position="45"/>
    </location>
</feature>
<dbReference type="InterPro" id="IPR001460">
    <property type="entry name" value="PCN-bd_Tpept"/>
</dbReference>
<keyword evidence="15" id="KW-0472">Membrane</keyword>
<evidence type="ECO:0000259" key="17">
    <source>
        <dbReference type="Pfam" id="PF00912"/>
    </source>
</evidence>
<evidence type="ECO:0000256" key="11">
    <source>
        <dbReference type="ARBA" id="ARBA00023316"/>
    </source>
</evidence>
<dbReference type="InterPro" id="IPR036950">
    <property type="entry name" value="PBP_transglycosylase"/>
</dbReference>
<comment type="catalytic activity">
    <reaction evidence="12">
        <text>Preferential cleavage: (Ac)2-L-Lys-D-Ala-|-D-Ala. Also transpeptidation of peptidyl-alanyl moieties that are N-acyl substituents of D-alanine.</text>
        <dbReference type="EC" id="3.4.16.4"/>
    </reaction>
</comment>
<dbReference type="GO" id="GO:0009002">
    <property type="term" value="F:serine-type D-Ala-D-Ala carboxypeptidase activity"/>
    <property type="evidence" value="ECO:0007669"/>
    <property type="project" value="UniProtKB-EC"/>
</dbReference>
<accession>A0A3S0AD43</accession>
<keyword evidence="19" id="KW-1185">Reference proteome</keyword>
<comment type="similarity">
    <text evidence="1">In the C-terminal section; belongs to the transpeptidase family.</text>
</comment>
<feature type="compositionally biased region" description="Low complexity" evidence="14">
    <location>
        <begin position="744"/>
        <end position="759"/>
    </location>
</feature>
<sequence length="759" mass="84633">MATKQTPASRQKKKKKGWLKKLILTCVALGVVGLLAGTVLFFFYAKDAPPLLASKLEDTQSSRMRDPEGNVFYEVGQKKRQPVKVSEVPDHLKEAITSIEDKRFYKHLGVDPIRIAGAALSNAKGNNLQGGSTLTQQLIKLSYYSTKSKDQNIKRKAQEAWLAMQLERRASKDLILNYYINKVYMANGYYGMGTAAKAYYGKSLKDLSIAQTALLAGMPQAPNSYNPYMYKEAAKSRRDLVLSEMKKDRRISQAEYDAAVKEPIDKDLLPLQDNSKETKIYDNYIKQVIAEVKKLTDKDIYSDGLEIYTNIEPDAQKELYDILNNDNRLLFPGDDFQAAVTVLDAHNGQVLAQIGGRKIADNIQLGTNRAVSASRDFGSTVKPITDYAPAIEYNNYSTGEMVYDGPYNYPDTSIAVNNYDNAYKGNMTIRDALIDSRNVPAIKTLEDVGLNKSKKFLKKLGIAYPEGMYYPNGISGNLTTLKMAAAYAPFANGGKYYKPQYVNKIVYPDGTEEVFSDPGREVMKASTAYMITDMLKDVITYGTGSKAQIGWLPQAGKTGTSNYAEDKKHKIKGDPDGAPDITFVGYTPNYVVAVWTGYDDYFHSISTWQQQYAMVIYQQLMSYLSQRPGVTVEDWEMPKSVVKIGRQLYHRDAVRKNKKSTYYYDYPSSSSSSWLAPSSEKESKNSSSDSSTKEESKEEENKESSDTNTPESQPDVDTGDNQTDSENQPPKNPDGEDGQKPDTGGNNQSGDNNGQGNNR</sequence>
<evidence type="ECO:0000256" key="6">
    <source>
        <dbReference type="ARBA" id="ARBA00022679"/>
    </source>
</evidence>
<dbReference type="GO" id="GO:0009252">
    <property type="term" value="P:peptidoglycan biosynthetic process"/>
    <property type="evidence" value="ECO:0007669"/>
    <property type="project" value="UniProtKB-KW"/>
</dbReference>
<evidence type="ECO:0000256" key="13">
    <source>
        <dbReference type="ARBA" id="ARBA00049902"/>
    </source>
</evidence>
<evidence type="ECO:0000259" key="16">
    <source>
        <dbReference type="Pfam" id="PF00905"/>
    </source>
</evidence>
<evidence type="ECO:0000256" key="10">
    <source>
        <dbReference type="ARBA" id="ARBA00023268"/>
    </source>
</evidence>
<evidence type="ECO:0000256" key="4">
    <source>
        <dbReference type="ARBA" id="ARBA00022670"/>
    </source>
</evidence>
<organism evidence="18 19">
    <name type="scientific">Vagococcus humatus</name>
    <dbReference type="NCBI Taxonomy" id="1889241"/>
    <lineage>
        <taxon>Bacteria</taxon>
        <taxon>Bacillati</taxon>
        <taxon>Bacillota</taxon>
        <taxon>Bacilli</taxon>
        <taxon>Lactobacillales</taxon>
        <taxon>Enterococcaceae</taxon>
        <taxon>Vagococcus</taxon>
    </lineage>
</organism>
<feature type="domain" description="Penicillin-binding protein transpeptidase" evidence="16">
    <location>
        <begin position="339"/>
        <end position="594"/>
    </location>
</feature>
<name>A0A3S0AD43_9ENTE</name>
<dbReference type="GO" id="GO:0071555">
    <property type="term" value="P:cell wall organization"/>
    <property type="evidence" value="ECO:0007669"/>
    <property type="project" value="UniProtKB-KW"/>
</dbReference>
<reference evidence="18 19" key="1">
    <citation type="submission" date="2018-03" db="EMBL/GenBank/DDBJ databases">
        <authorList>
            <person name="Gulvik C.A."/>
        </authorList>
    </citation>
    <scope>NUCLEOTIDE SEQUENCE [LARGE SCALE GENOMIC DNA]</scope>
    <source>
        <strain evidence="18 19">JCM 31581</strain>
    </source>
</reference>
<evidence type="ECO:0000256" key="3">
    <source>
        <dbReference type="ARBA" id="ARBA00022645"/>
    </source>
</evidence>
<keyword evidence="7" id="KW-0378">Hydrolase</keyword>
<dbReference type="GO" id="GO:0030288">
    <property type="term" value="C:outer membrane-bounded periplasmic space"/>
    <property type="evidence" value="ECO:0007669"/>
    <property type="project" value="TreeGrafter"/>
</dbReference>
<keyword evidence="15" id="KW-0812">Transmembrane</keyword>
<evidence type="ECO:0000256" key="7">
    <source>
        <dbReference type="ARBA" id="ARBA00022801"/>
    </source>
</evidence>
<dbReference type="PANTHER" id="PTHR32282">
    <property type="entry name" value="BINDING PROTEIN TRANSPEPTIDASE, PUTATIVE-RELATED"/>
    <property type="match status" value="1"/>
</dbReference>
<keyword evidence="8" id="KW-0133">Cell shape</keyword>
<comment type="catalytic activity">
    <reaction evidence="13">
        <text>[GlcNAc-(1-&gt;4)-Mur2Ac(oyl-L-Ala-gamma-D-Glu-L-Lys-D-Ala-D-Ala)](n)-di-trans,octa-cis-undecaprenyl diphosphate + beta-D-GlcNAc-(1-&gt;4)-Mur2Ac(oyl-L-Ala-gamma-D-Glu-L-Lys-D-Ala-D-Ala)-di-trans,octa-cis-undecaprenyl diphosphate = [GlcNAc-(1-&gt;4)-Mur2Ac(oyl-L-Ala-gamma-D-Glu-L-Lys-D-Ala-D-Ala)](n+1)-di-trans,octa-cis-undecaprenyl diphosphate + di-trans,octa-cis-undecaprenyl diphosphate + H(+)</text>
        <dbReference type="Rhea" id="RHEA:23708"/>
        <dbReference type="Rhea" id="RHEA-COMP:9602"/>
        <dbReference type="Rhea" id="RHEA-COMP:9603"/>
        <dbReference type="ChEBI" id="CHEBI:15378"/>
        <dbReference type="ChEBI" id="CHEBI:58405"/>
        <dbReference type="ChEBI" id="CHEBI:60033"/>
        <dbReference type="ChEBI" id="CHEBI:78435"/>
        <dbReference type="EC" id="2.4.99.28"/>
    </reaction>
</comment>
<dbReference type="SUPFAM" id="SSF56601">
    <property type="entry name" value="beta-lactamase/transpeptidase-like"/>
    <property type="match status" value="1"/>
</dbReference>